<organism evidence="3 4">
    <name type="scientific">Olleya sediminilitoris</name>
    <dbReference type="NCBI Taxonomy" id="2795739"/>
    <lineage>
        <taxon>Bacteria</taxon>
        <taxon>Pseudomonadati</taxon>
        <taxon>Bacteroidota</taxon>
        <taxon>Flavobacteriia</taxon>
        <taxon>Flavobacteriales</taxon>
        <taxon>Flavobacteriaceae</taxon>
    </lineage>
</organism>
<evidence type="ECO:0000313" key="3">
    <source>
        <dbReference type="EMBL" id="MBL7558196.1"/>
    </source>
</evidence>
<keyword evidence="4" id="KW-1185">Reference proteome</keyword>
<accession>A0ABS1WGF5</accession>
<protein>
    <submittedName>
        <fullName evidence="3">DUF4296 domain-containing protein</fullName>
    </submittedName>
</protein>
<feature type="domain" description="DUF4296" evidence="2">
    <location>
        <begin position="17"/>
        <end position="96"/>
    </location>
</feature>
<dbReference type="Pfam" id="PF14129">
    <property type="entry name" value="DUF4296"/>
    <property type="match status" value="1"/>
</dbReference>
<comment type="caution">
    <text evidence="3">The sequence shown here is derived from an EMBL/GenBank/DDBJ whole genome shotgun (WGS) entry which is preliminary data.</text>
</comment>
<dbReference type="RefSeq" id="WP_162874869.1">
    <property type="nucleotide sequence ID" value="NZ_JAEMEF010000001.1"/>
</dbReference>
<reference evidence="3 4" key="1">
    <citation type="submission" date="2020-12" db="EMBL/GenBank/DDBJ databases">
        <title>Olleya sediminilitoris sp. nov., isolated from a tidal flat.</title>
        <authorList>
            <person name="Park S."/>
            <person name="Yoon J.-H."/>
        </authorList>
    </citation>
    <scope>NUCLEOTIDE SEQUENCE [LARGE SCALE GENOMIC DNA]</scope>
    <source>
        <strain evidence="3 4">YSTF-M6</strain>
    </source>
</reference>
<sequence>MTLMLVSCYDVQKPEKPDDLISEDKMVDVLVETVIMSSAKGINKRELENKGILPDSFIYKKHKIDSLQFVNSNNYYAYDIENFNQIYTRVKDSLEALRLHYKEVQKKEEKSKKKLPVKNKKLKANLKK</sequence>
<evidence type="ECO:0000256" key="1">
    <source>
        <dbReference type="SAM" id="MobiDB-lite"/>
    </source>
</evidence>
<evidence type="ECO:0000259" key="2">
    <source>
        <dbReference type="Pfam" id="PF14129"/>
    </source>
</evidence>
<feature type="region of interest" description="Disordered" evidence="1">
    <location>
        <begin position="107"/>
        <end position="128"/>
    </location>
</feature>
<feature type="compositionally biased region" description="Basic residues" evidence="1">
    <location>
        <begin position="112"/>
        <end position="128"/>
    </location>
</feature>
<dbReference type="Proteomes" id="UP000605013">
    <property type="component" value="Unassembled WGS sequence"/>
</dbReference>
<name>A0ABS1WGF5_9FLAO</name>
<dbReference type="EMBL" id="JAEMEF010000001">
    <property type="protein sequence ID" value="MBL7558196.1"/>
    <property type="molecule type" value="Genomic_DNA"/>
</dbReference>
<gene>
    <name evidence="3" type="ORF">JAO71_00160</name>
</gene>
<evidence type="ECO:0000313" key="4">
    <source>
        <dbReference type="Proteomes" id="UP000605013"/>
    </source>
</evidence>
<dbReference type="InterPro" id="IPR025381">
    <property type="entry name" value="DUF4296"/>
</dbReference>
<proteinExistence type="predicted"/>